<accession>A0A8S3UNU2</accession>
<dbReference type="OrthoDB" id="421075at2759"/>
<organism evidence="4 5">
    <name type="scientific">Mytilus edulis</name>
    <name type="common">Blue mussel</name>
    <dbReference type="NCBI Taxonomy" id="6550"/>
    <lineage>
        <taxon>Eukaryota</taxon>
        <taxon>Metazoa</taxon>
        <taxon>Spiralia</taxon>
        <taxon>Lophotrochozoa</taxon>
        <taxon>Mollusca</taxon>
        <taxon>Bivalvia</taxon>
        <taxon>Autobranchia</taxon>
        <taxon>Pteriomorphia</taxon>
        <taxon>Mytilida</taxon>
        <taxon>Mytiloidea</taxon>
        <taxon>Mytilidae</taxon>
        <taxon>Mytilinae</taxon>
        <taxon>Mytilus</taxon>
    </lineage>
</organism>
<dbReference type="InterPro" id="IPR011990">
    <property type="entry name" value="TPR-like_helical_dom_sf"/>
</dbReference>
<dbReference type="EMBL" id="CAJPWZ010002721">
    <property type="protein sequence ID" value="CAG2243939.1"/>
    <property type="molecule type" value="Genomic_DNA"/>
</dbReference>
<dbReference type="GO" id="GO:0055087">
    <property type="term" value="C:Ski complex"/>
    <property type="evidence" value="ECO:0007669"/>
    <property type="project" value="InterPro"/>
</dbReference>
<dbReference type="InterPro" id="IPR039226">
    <property type="entry name" value="Ski3/TTC37"/>
</dbReference>
<comment type="caution">
    <text evidence="4">The sequence shown here is derived from an EMBL/GenBank/DDBJ whole genome shotgun (WGS) entry which is preliminary data.</text>
</comment>
<keyword evidence="5" id="KW-1185">Reference proteome</keyword>
<keyword evidence="2 3" id="KW-0802">TPR repeat</keyword>
<dbReference type="GO" id="GO:0006401">
    <property type="term" value="P:RNA catabolic process"/>
    <property type="evidence" value="ECO:0007669"/>
    <property type="project" value="InterPro"/>
</dbReference>
<evidence type="ECO:0000256" key="2">
    <source>
        <dbReference type="ARBA" id="ARBA00022803"/>
    </source>
</evidence>
<evidence type="ECO:0000313" key="4">
    <source>
        <dbReference type="EMBL" id="CAG2243939.1"/>
    </source>
</evidence>
<evidence type="ECO:0000313" key="5">
    <source>
        <dbReference type="Proteomes" id="UP000683360"/>
    </source>
</evidence>
<gene>
    <name evidence="4" type="ORF">MEDL_56044</name>
</gene>
<dbReference type="SUPFAM" id="SSF48452">
    <property type="entry name" value="TPR-like"/>
    <property type="match status" value="1"/>
</dbReference>
<evidence type="ECO:0000256" key="3">
    <source>
        <dbReference type="PROSITE-ProRule" id="PRU00339"/>
    </source>
</evidence>
<dbReference type="PANTHER" id="PTHR15704:SF7">
    <property type="entry name" value="SUPERKILLER COMPLEX PROTEIN 3"/>
    <property type="match status" value="1"/>
</dbReference>
<reference evidence="4" key="1">
    <citation type="submission" date="2021-03" db="EMBL/GenBank/DDBJ databases">
        <authorList>
            <person name="Bekaert M."/>
        </authorList>
    </citation>
    <scope>NUCLEOTIDE SEQUENCE</scope>
</reference>
<evidence type="ECO:0000256" key="1">
    <source>
        <dbReference type="ARBA" id="ARBA00022737"/>
    </source>
</evidence>
<sequence length="273" mass="31431">MTYHIKKVTYLRILSQNYLPLQTVLAQDKNNYNALVFVGVAADGMEHQELYKGDDDKKNDILSKLADIDVKIGAISMAIPIYENLVKEEKNEDKKEKYMYKLEEILRNEKSLSEEWKNLYISTCDSLFELDPVQFADTHLKTLERKDRVMTIPGSITSTVMVLQAEMLYEIGTDASLQSALEIIQQISDDVPTDLLKGQIYLKLNDLDNCEKCIHGESPEMIALSGCLLYHKNNYEDAVVKLKTSIETDPNNSWSMFWYAKALWEKYKCSKEN</sequence>
<dbReference type="PANTHER" id="PTHR15704">
    <property type="entry name" value="SUPERKILLER 3 PROTEIN-RELATED"/>
    <property type="match status" value="1"/>
</dbReference>
<dbReference type="AlphaFoldDB" id="A0A8S3UNU2"/>
<feature type="repeat" description="TPR" evidence="3">
    <location>
        <begin position="219"/>
        <end position="252"/>
    </location>
</feature>
<dbReference type="InterPro" id="IPR019734">
    <property type="entry name" value="TPR_rpt"/>
</dbReference>
<protein>
    <submittedName>
        <fullName evidence="4">SKI3</fullName>
    </submittedName>
</protein>
<keyword evidence="1" id="KW-0677">Repeat</keyword>
<dbReference type="PROSITE" id="PS50005">
    <property type="entry name" value="TPR"/>
    <property type="match status" value="1"/>
</dbReference>
<dbReference type="Gene3D" id="1.25.40.10">
    <property type="entry name" value="Tetratricopeptide repeat domain"/>
    <property type="match status" value="1"/>
</dbReference>
<dbReference type="Proteomes" id="UP000683360">
    <property type="component" value="Unassembled WGS sequence"/>
</dbReference>
<proteinExistence type="predicted"/>
<name>A0A8S3UNU2_MYTED</name>